<comment type="caution">
    <text evidence="4">The sequence shown here is derived from an EMBL/GenBank/DDBJ whole genome shotgun (WGS) entry which is preliminary data.</text>
</comment>
<organism evidence="4 5">
    <name type="scientific">Nonomuraea longicatena</name>
    <dbReference type="NCBI Taxonomy" id="83682"/>
    <lineage>
        <taxon>Bacteria</taxon>
        <taxon>Bacillati</taxon>
        <taxon>Actinomycetota</taxon>
        <taxon>Actinomycetes</taxon>
        <taxon>Streptosporangiales</taxon>
        <taxon>Streptosporangiaceae</taxon>
        <taxon>Nonomuraea</taxon>
    </lineage>
</organism>
<evidence type="ECO:0000259" key="3">
    <source>
        <dbReference type="PROSITE" id="PS51186"/>
    </source>
</evidence>
<evidence type="ECO:0000256" key="1">
    <source>
        <dbReference type="ARBA" id="ARBA00022679"/>
    </source>
</evidence>
<dbReference type="Gene3D" id="3.40.630.30">
    <property type="match status" value="1"/>
</dbReference>
<evidence type="ECO:0000313" key="4">
    <source>
        <dbReference type="EMBL" id="GAA0954295.1"/>
    </source>
</evidence>
<accession>A0ABN1RB29</accession>
<dbReference type="PANTHER" id="PTHR43877">
    <property type="entry name" value="AMINOALKYLPHOSPHONATE N-ACETYLTRANSFERASE-RELATED-RELATED"/>
    <property type="match status" value="1"/>
</dbReference>
<proteinExistence type="predicted"/>
<name>A0ABN1RB29_9ACTN</name>
<keyword evidence="1" id="KW-0808">Transferase</keyword>
<feature type="domain" description="N-acetyltransferase" evidence="3">
    <location>
        <begin position="5"/>
        <end position="164"/>
    </location>
</feature>
<protein>
    <submittedName>
        <fullName evidence="4">GNAT family N-acetyltransferase</fullName>
    </submittedName>
</protein>
<dbReference type="RefSeq" id="WP_343955382.1">
    <property type="nucleotide sequence ID" value="NZ_BAAAHQ010000065.1"/>
</dbReference>
<evidence type="ECO:0000256" key="2">
    <source>
        <dbReference type="ARBA" id="ARBA00023315"/>
    </source>
</evidence>
<dbReference type="EMBL" id="BAAAHQ010000065">
    <property type="protein sequence ID" value="GAA0954295.1"/>
    <property type="molecule type" value="Genomic_DNA"/>
</dbReference>
<keyword evidence="5" id="KW-1185">Reference proteome</keyword>
<dbReference type="CDD" id="cd04301">
    <property type="entry name" value="NAT_SF"/>
    <property type="match status" value="1"/>
</dbReference>
<reference evidence="4 5" key="1">
    <citation type="journal article" date="2019" name="Int. J. Syst. Evol. Microbiol.">
        <title>The Global Catalogue of Microorganisms (GCM) 10K type strain sequencing project: providing services to taxonomists for standard genome sequencing and annotation.</title>
        <authorList>
            <consortium name="The Broad Institute Genomics Platform"/>
            <consortium name="The Broad Institute Genome Sequencing Center for Infectious Disease"/>
            <person name="Wu L."/>
            <person name="Ma J."/>
        </authorList>
    </citation>
    <scope>NUCLEOTIDE SEQUENCE [LARGE SCALE GENOMIC DNA]</scope>
    <source>
        <strain evidence="4 5">JCM 11136</strain>
    </source>
</reference>
<dbReference type="InterPro" id="IPR050832">
    <property type="entry name" value="Bact_Acetyltransf"/>
</dbReference>
<gene>
    <name evidence="4" type="ORF">GCM10009560_78100</name>
</gene>
<sequence>MPAPTDLRPRTDGDLEACAEVLAEVHRADGYPVHWPDRPGEWVARAASIGAWVAELDGRVVGHVGLSEPDPDDRAAGMWGRPSAVVGRLFVSPAARGFGVGARLMDQAVTAARAVGRHPVLHVVATRTDATAFYERLGWTLMGTVEETWNPGETVTIHCYAAPS</sequence>
<dbReference type="Proteomes" id="UP001501578">
    <property type="component" value="Unassembled WGS sequence"/>
</dbReference>
<dbReference type="PROSITE" id="PS51186">
    <property type="entry name" value="GNAT"/>
    <property type="match status" value="1"/>
</dbReference>
<evidence type="ECO:0000313" key="5">
    <source>
        <dbReference type="Proteomes" id="UP001501578"/>
    </source>
</evidence>
<dbReference type="InterPro" id="IPR000182">
    <property type="entry name" value="GNAT_dom"/>
</dbReference>
<dbReference type="PANTHER" id="PTHR43877:SF2">
    <property type="entry name" value="AMINOALKYLPHOSPHONATE N-ACETYLTRANSFERASE-RELATED"/>
    <property type="match status" value="1"/>
</dbReference>
<dbReference type="InterPro" id="IPR016181">
    <property type="entry name" value="Acyl_CoA_acyltransferase"/>
</dbReference>
<keyword evidence="2" id="KW-0012">Acyltransferase</keyword>
<dbReference type="Pfam" id="PF00583">
    <property type="entry name" value="Acetyltransf_1"/>
    <property type="match status" value="1"/>
</dbReference>
<dbReference type="SUPFAM" id="SSF55729">
    <property type="entry name" value="Acyl-CoA N-acyltransferases (Nat)"/>
    <property type="match status" value="1"/>
</dbReference>